<keyword evidence="2" id="KW-1185">Reference proteome</keyword>
<organism evidence="1 2">
    <name type="scientific">Phaedon cochleariae</name>
    <name type="common">Mustard beetle</name>
    <dbReference type="NCBI Taxonomy" id="80249"/>
    <lineage>
        <taxon>Eukaryota</taxon>
        <taxon>Metazoa</taxon>
        <taxon>Ecdysozoa</taxon>
        <taxon>Arthropoda</taxon>
        <taxon>Hexapoda</taxon>
        <taxon>Insecta</taxon>
        <taxon>Pterygota</taxon>
        <taxon>Neoptera</taxon>
        <taxon>Endopterygota</taxon>
        <taxon>Coleoptera</taxon>
        <taxon>Polyphaga</taxon>
        <taxon>Cucujiformia</taxon>
        <taxon>Chrysomeloidea</taxon>
        <taxon>Chrysomelidae</taxon>
        <taxon>Chrysomelinae</taxon>
        <taxon>Chrysomelini</taxon>
        <taxon>Phaedon</taxon>
    </lineage>
</organism>
<reference evidence="1" key="2">
    <citation type="submission" date="2022-10" db="EMBL/GenBank/DDBJ databases">
        <authorList>
            <consortium name="ENA_rothamsted_submissions"/>
            <consortium name="culmorum"/>
            <person name="King R."/>
        </authorList>
    </citation>
    <scope>NUCLEOTIDE SEQUENCE</scope>
</reference>
<evidence type="ECO:0000313" key="2">
    <source>
        <dbReference type="Proteomes" id="UP001153737"/>
    </source>
</evidence>
<accession>A0A9P0DRG2</accession>
<dbReference type="AlphaFoldDB" id="A0A9P0DRG2"/>
<proteinExistence type="predicted"/>
<evidence type="ECO:0000313" key="1">
    <source>
        <dbReference type="EMBL" id="CAH1156148.1"/>
    </source>
</evidence>
<gene>
    <name evidence="1" type="ORF">PHAECO_LOCUS6321</name>
</gene>
<sequence>MSNSRVAAKMFTAFPISIPAIQPRARRHNILLEEARKNGFKNEEFGRIVRERKSKMNLENDIWKTDAIDYVPRTSSGYVGWRSNPNSSLEKFGPLYISPRHTLPYQPPYNCIILG</sequence>
<dbReference type="EMBL" id="OU896708">
    <property type="protein sequence ID" value="CAH1156148.1"/>
    <property type="molecule type" value="Genomic_DNA"/>
</dbReference>
<dbReference type="Proteomes" id="UP001153737">
    <property type="component" value="Chromosome 2"/>
</dbReference>
<protein>
    <submittedName>
        <fullName evidence="1">Uncharacterized protein</fullName>
    </submittedName>
</protein>
<reference evidence="1" key="1">
    <citation type="submission" date="2022-01" db="EMBL/GenBank/DDBJ databases">
        <authorList>
            <person name="King R."/>
        </authorList>
    </citation>
    <scope>NUCLEOTIDE SEQUENCE</scope>
</reference>
<name>A0A9P0DRG2_PHACE</name>